<dbReference type="InterPro" id="IPR058060">
    <property type="entry name" value="HYC_CC_PP"/>
</dbReference>
<dbReference type="NCBIfam" id="NF047658">
    <property type="entry name" value="HYC_CC_PP"/>
    <property type="match status" value="1"/>
</dbReference>
<dbReference type="OrthoDB" id="676308at2"/>
<organism evidence="2 3">
    <name type="scientific">Pedobacter insulae</name>
    <dbReference type="NCBI Taxonomy" id="414048"/>
    <lineage>
        <taxon>Bacteria</taxon>
        <taxon>Pseudomonadati</taxon>
        <taxon>Bacteroidota</taxon>
        <taxon>Sphingobacteriia</taxon>
        <taxon>Sphingobacteriales</taxon>
        <taxon>Sphingobacteriaceae</taxon>
        <taxon>Pedobacter</taxon>
    </lineage>
</organism>
<evidence type="ECO:0000256" key="1">
    <source>
        <dbReference type="SAM" id="SignalP"/>
    </source>
</evidence>
<evidence type="ECO:0000313" key="2">
    <source>
        <dbReference type="EMBL" id="SFH04394.1"/>
    </source>
</evidence>
<name>A0A1I2WST0_9SPHI</name>
<dbReference type="RefSeq" id="WP_090993204.1">
    <property type="nucleotide sequence ID" value="NZ_FOPP01000004.1"/>
</dbReference>
<gene>
    <name evidence="2" type="ORF">SAMN04489864_104264</name>
</gene>
<keyword evidence="3" id="KW-1185">Reference proteome</keyword>
<evidence type="ECO:0000313" key="3">
    <source>
        <dbReference type="Proteomes" id="UP000199666"/>
    </source>
</evidence>
<keyword evidence="1" id="KW-0732">Signal</keyword>
<dbReference type="Pfam" id="PF26622">
    <property type="entry name" value="DUF8199"/>
    <property type="match status" value="1"/>
</dbReference>
<feature type="signal peptide" evidence="1">
    <location>
        <begin position="1"/>
        <end position="22"/>
    </location>
</feature>
<feature type="chain" id="PRO_5011716108" evidence="1">
    <location>
        <begin position="23"/>
        <end position="132"/>
    </location>
</feature>
<dbReference type="EMBL" id="FOPP01000004">
    <property type="protein sequence ID" value="SFH04394.1"/>
    <property type="molecule type" value="Genomic_DNA"/>
</dbReference>
<reference evidence="2 3" key="1">
    <citation type="submission" date="2016-10" db="EMBL/GenBank/DDBJ databases">
        <authorList>
            <person name="de Groot N.N."/>
        </authorList>
    </citation>
    <scope>NUCLEOTIDE SEQUENCE [LARGE SCALE GENOMIC DNA]</scope>
    <source>
        <strain evidence="2 3">DSM 18684</strain>
    </source>
</reference>
<sequence>MKRILLTIVAFFYLGTSSGATVHFHYCMGELVKWGLTSQKEGNCEFCGMTKNATKKSSCCKDDYKQAKVDQSKKATQLVYEFKQFSAVIQHTFRNDAYQVALSALKTNTVFSNAPPERLSVPVFIRNCTYRI</sequence>
<proteinExistence type="predicted"/>
<dbReference type="STRING" id="414048.SAMN04489864_104264"/>
<dbReference type="Proteomes" id="UP000199666">
    <property type="component" value="Unassembled WGS sequence"/>
</dbReference>
<accession>A0A1I2WST0</accession>
<protein>
    <submittedName>
        <fullName evidence="2">Uncharacterized protein</fullName>
    </submittedName>
</protein>
<dbReference type="AlphaFoldDB" id="A0A1I2WST0"/>
<dbReference type="InterPro" id="IPR058512">
    <property type="entry name" value="DUF8199"/>
</dbReference>